<name>B1I3F5_DESAP</name>
<proteinExistence type="predicted"/>
<dbReference type="GO" id="GO:0016020">
    <property type="term" value="C:membrane"/>
    <property type="evidence" value="ECO:0007669"/>
    <property type="project" value="UniProtKB-SubCell"/>
</dbReference>
<dbReference type="GO" id="GO:0015627">
    <property type="term" value="C:type II protein secretion system complex"/>
    <property type="evidence" value="ECO:0007669"/>
    <property type="project" value="TreeGrafter"/>
</dbReference>
<evidence type="ECO:0000256" key="1">
    <source>
        <dbReference type="ARBA" id="ARBA00004370"/>
    </source>
</evidence>
<sequence length="415" mass="45134">MKYATQPNPKGRFLKPLVHFLVIVLLLVGWPNPAPGSGNPDQAALGGAPGITDSISVAGLGGEAITLDVRQADLRDVLSALAIKMGVSMVLVDEAAGPVTFEAQGITLAQAFELILQTQGLSYLREGNVIVIADPDTLHNDFFKQMILTRFNLLFVTADKVKPLIEELGIPLSSISVDTNPQVLWAQGTPQALHKLRELLQAVDRAENELSLQYRTLTTTQVSPVRLADLLGQAGLDVSQSVVLGNQLLIFDRTLHNRWGQVEDLARALDTLDARERTVFVYQLKNISAADAASRLAAFGFEDVATQTFNYPEISQEILVICPPHLQNQVRGALAGLDGTRQRIRVPVASTTGAHAHEAANARRHLLSELSGVPIGSFHISRNLSGDADNPHYVLWVEESPEKIKQIEALNKKIE</sequence>
<dbReference type="InterPro" id="IPR050810">
    <property type="entry name" value="Bact_Secretion_Sys_Channel"/>
</dbReference>
<gene>
    <name evidence="4" type="ordered locus">Daud_0965</name>
</gene>
<dbReference type="PANTHER" id="PTHR30332">
    <property type="entry name" value="PROBABLE GENERAL SECRETION PATHWAY PROTEIN D"/>
    <property type="match status" value="1"/>
</dbReference>
<dbReference type="HOGENOM" id="CLU_665204_0_0_9"/>
<dbReference type="RefSeq" id="WP_012302063.1">
    <property type="nucleotide sequence ID" value="NC_010424.1"/>
</dbReference>
<keyword evidence="2" id="KW-0732">Signal</keyword>
<dbReference type="Proteomes" id="UP000008544">
    <property type="component" value="Chromosome"/>
</dbReference>
<organism evidence="4 5">
    <name type="scientific">Desulforudis audaxviator (strain MP104C)</name>
    <dbReference type="NCBI Taxonomy" id="477974"/>
    <lineage>
        <taxon>Bacteria</taxon>
        <taxon>Bacillati</taxon>
        <taxon>Bacillota</taxon>
        <taxon>Clostridia</taxon>
        <taxon>Thermoanaerobacterales</taxon>
        <taxon>Candidatus Desulforudaceae</taxon>
        <taxon>Candidatus Desulforudis</taxon>
    </lineage>
</organism>
<evidence type="ECO:0008006" key="6">
    <source>
        <dbReference type="Google" id="ProtNLM"/>
    </source>
</evidence>
<evidence type="ECO:0000313" key="4">
    <source>
        <dbReference type="EMBL" id="ACA59477.1"/>
    </source>
</evidence>
<protein>
    <recommendedName>
        <fullName evidence="6">Type II and III secretion system protein</fullName>
    </recommendedName>
</protein>
<reference evidence="4 5" key="2">
    <citation type="journal article" date="2008" name="Science">
        <title>Environmental genomics reveals a single-species ecosystem deep within Earth.</title>
        <authorList>
            <person name="Chivian D."/>
            <person name="Brodie E.L."/>
            <person name="Alm E.J."/>
            <person name="Culley D.E."/>
            <person name="Dehal P.S."/>
            <person name="Desantis T.Z."/>
            <person name="Gihring T.M."/>
            <person name="Lapidus A."/>
            <person name="Lin L.H."/>
            <person name="Lowry S.R."/>
            <person name="Moser D.P."/>
            <person name="Richardson P.M."/>
            <person name="Southam G."/>
            <person name="Wanger G."/>
            <person name="Pratt L.M."/>
            <person name="Andersen G.L."/>
            <person name="Hazen T.C."/>
            <person name="Brockman F.J."/>
            <person name="Arkin A.P."/>
            <person name="Onstott T.C."/>
        </authorList>
    </citation>
    <scope>NUCLEOTIDE SEQUENCE [LARGE SCALE GENOMIC DNA]</scope>
    <source>
        <strain evidence="4 5">MP104C</strain>
    </source>
</reference>
<dbReference type="GO" id="GO:0009306">
    <property type="term" value="P:protein secretion"/>
    <property type="evidence" value="ECO:0007669"/>
    <property type="project" value="TreeGrafter"/>
</dbReference>
<comment type="subcellular location">
    <subcellularLocation>
        <location evidence="1">Membrane</location>
    </subcellularLocation>
</comment>
<dbReference type="PANTHER" id="PTHR30332:SF24">
    <property type="entry name" value="SECRETIN GSPD-RELATED"/>
    <property type="match status" value="1"/>
</dbReference>
<dbReference type="OrthoDB" id="1786086at2"/>
<reference evidence="5" key="1">
    <citation type="submission" date="2007-10" db="EMBL/GenBank/DDBJ databases">
        <title>Complete sequence of chromosome of Desulforudis audaxviator MP104C.</title>
        <authorList>
            <person name="Copeland A."/>
            <person name="Lucas S."/>
            <person name="Lapidus A."/>
            <person name="Barry K."/>
            <person name="Glavina del Rio T."/>
            <person name="Dalin E."/>
            <person name="Tice H."/>
            <person name="Bruce D."/>
            <person name="Pitluck S."/>
            <person name="Lowry S.R."/>
            <person name="Larimer F."/>
            <person name="Land M.L."/>
            <person name="Hauser L."/>
            <person name="Kyrpides N."/>
            <person name="Ivanova N.N."/>
            <person name="Richardson P."/>
        </authorList>
    </citation>
    <scope>NUCLEOTIDE SEQUENCE [LARGE SCALE GENOMIC DNA]</scope>
    <source>
        <strain evidence="5">MP104C</strain>
    </source>
</reference>
<accession>B1I3F5</accession>
<dbReference type="AlphaFoldDB" id="B1I3F5"/>
<keyword evidence="5" id="KW-1185">Reference proteome</keyword>
<evidence type="ECO:0000256" key="2">
    <source>
        <dbReference type="ARBA" id="ARBA00022729"/>
    </source>
</evidence>
<keyword evidence="3" id="KW-0472">Membrane</keyword>
<dbReference type="KEGG" id="dau:Daud_0965"/>
<dbReference type="STRING" id="477974.Daud_0965"/>
<dbReference type="EMBL" id="CP000860">
    <property type="protein sequence ID" value="ACA59477.1"/>
    <property type="molecule type" value="Genomic_DNA"/>
</dbReference>
<dbReference type="eggNOG" id="COG4796">
    <property type="taxonomic scope" value="Bacteria"/>
</dbReference>
<evidence type="ECO:0000256" key="3">
    <source>
        <dbReference type="ARBA" id="ARBA00023136"/>
    </source>
</evidence>
<dbReference type="Gene3D" id="3.30.1370.120">
    <property type="match status" value="1"/>
</dbReference>
<evidence type="ECO:0000313" key="5">
    <source>
        <dbReference type="Proteomes" id="UP000008544"/>
    </source>
</evidence>
<dbReference type="InterPro" id="IPR038591">
    <property type="entry name" value="NolW-like_sf"/>
</dbReference>